<dbReference type="Proteomes" id="UP000320231">
    <property type="component" value="Plasmid pBAA-803-A"/>
</dbReference>
<dbReference type="PANTHER" id="PTHR45458:SF1">
    <property type="entry name" value="SHORT CHAIN DEHYDROGENASE"/>
    <property type="match status" value="1"/>
</dbReference>
<reference evidence="1 2" key="1">
    <citation type="journal article" date="2019" name="Microbiol. Resour. Announc.">
        <title>Complete Genome Sequence of Halomonas sulfidaeris Strain Esulfide1 Isolated from a Metal Sulfide Rock at a Depth of 2,200 Meters, Obtained Using Nanopore Sequencing.</title>
        <authorList>
            <person name="Saito M."/>
            <person name="Nishigata A."/>
            <person name="Galipon J."/>
            <person name="Arakawa K."/>
        </authorList>
    </citation>
    <scope>NUCLEOTIDE SEQUENCE [LARGE SCALE GENOMIC DNA]</scope>
    <source>
        <strain evidence="1 2">ATCC BAA-803</strain>
        <plasmid evidence="2">pbaa-803-a dna</plasmid>
    </source>
</reference>
<name>A0A455URR7_9GAMM</name>
<organism evidence="1 2">
    <name type="scientific">Vreelandella sulfidaeris</name>
    <dbReference type="NCBI Taxonomy" id="115553"/>
    <lineage>
        <taxon>Bacteria</taxon>
        <taxon>Pseudomonadati</taxon>
        <taxon>Pseudomonadota</taxon>
        <taxon>Gammaproteobacteria</taxon>
        <taxon>Oceanospirillales</taxon>
        <taxon>Halomonadaceae</taxon>
        <taxon>Vreelandella</taxon>
    </lineage>
</organism>
<evidence type="ECO:0008006" key="3">
    <source>
        <dbReference type="Google" id="ProtNLM"/>
    </source>
</evidence>
<dbReference type="GO" id="GO:0016616">
    <property type="term" value="F:oxidoreductase activity, acting on the CH-OH group of donors, NAD or NADP as acceptor"/>
    <property type="evidence" value="ECO:0007669"/>
    <property type="project" value="TreeGrafter"/>
</dbReference>
<protein>
    <recommendedName>
        <fullName evidence="3">Short-chain dehydrogenase</fullName>
    </recommendedName>
</protein>
<dbReference type="InterPro" id="IPR002347">
    <property type="entry name" value="SDR_fam"/>
</dbReference>
<dbReference type="Gene3D" id="3.40.50.720">
    <property type="entry name" value="NAD(P)-binding Rossmann-like Domain"/>
    <property type="match status" value="1"/>
</dbReference>
<evidence type="ECO:0000313" key="1">
    <source>
        <dbReference type="EMBL" id="BBI65534.1"/>
    </source>
</evidence>
<dbReference type="InterPro" id="IPR052184">
    <property type="entry name" value="SDR_enzymes"/>
</dbReference>
<dbReference type="Pfam" id="PF00106">
    <property type="entry name" value="adh_short"/>
    <property type="match status" value="1"/>
</dbReference>
<gene>
    <name evidence="1" type="ORF">HSBAA_PA_1370</name>
</gene>
<dbReference type="EMBL" id="AP019515">
    <property type="protein sequence ID" value="BBI65534.1"/>
    <property type="molecule type" value="Genomic_DNA"/>
</dbReference>
<dbReference type="RefSeq" id="WP_338035173.1">
    <property type="nucleotide sequence ID" value="NZ_QNTU01000023.1"/>
</dbReference>
<evidence type="ECO:0000313" key="2">
    <source>
        <dbReference type="Proteomes" id="UP000320231"/>
    </source>
</evidence>
<dbReference type="PRINTS" id="PR00081">
    <property type="entry name" value="GDHRDH"/>
</dbReference>
<sequence length="85" mass="9275">MKSAVVVTGVNRGVGLVLAEHYFDAGWRVFGACRQSSEELDREADQVNEGIDDTRPGDVARLVEALNGQEVDLLINNADCFAMSY</sequence>
<dbReference type="PANTHER" id="PTHR45458">
    <property type="entry name" value="SHORT-CHAIN DEHYDROGENASE/REDUCTASE SDR"/>
    <property type="match status" value="1"/>
</dbReference>
<accession>A0A455URR7</accession>
<dbReference type="KEGG" id="hsr:HSBAA_PA_1370"/>
<dbReference type="InterPro" id="IPR036291">
    <property type="entry name" value="NAD(P)-bd_dom_sf"/>
</dbReference>
<dbReference type="SUPFAM" id="SSF51735">
    <property type="entry name" value="NAD(P)-binding Rossmann-fold domains"/>
    <property type="match status" value="1"/>
</dbReference>
<proteinExistence type="predicted"/>
<geneLocation type="plasmid" evidence="2">
    <name>pbaa-803-a dna</name>
</geneLocation>
<dbReference type="AlphaFoldDB" id="A0A455URR7"/>
<keyword evidence="1" id="KW-0614">Plasmid</keyword>